<name>A0A9D2UUR0_ACILW</name>
<dbReference type="Pfam" id="PF20036">
    <property type="entry name" value="Gp13-like"/>
    <property type="match status" value="1"/>
</dbReference>
<sequence>MPFDLQVFNKQTYAAMTETVAQDIEKFNEASQGAIQLINEPFGGDFNIEASFKAIAGIVRRRNAYGTGTVAAKRLEQMLDVAVKVAAGTPPIEYEKQQYSWILQNPELAALTIGEQLAKARLADMLNAGILGASSAISGNVNAVHGDGTDTASFRLLNKGAAKLGDRSSAIRAWIVHSTTMHNLFDNALANSENLFRYDGVNVVRDPFGRVFVVTDAPALVGDNTGTAFYNTLGLVEGAVVVNDNNDFNAELVPGTGGENIKYTYQAEWTFGAGIKGYAWDTAAGGKSPTDAAIGTPTNWDLIAASVKDTAGVLIKSA</sequence>
<evidence type="ECO:0000313" key="1">
    <source>
        <dbReference type="EMBL" id="HJF29111.1"/>
    </source>
</evidence>
<comment type="caution">
    <text evidence="1">The sequence shown here is derived from an EMBL/GenBank/DDBJ whole genome shotgun (WGS) entry which is preliminary data.</text>
</comment>
<proteinExistence type="predicted"/>
<protein>
    <submittedName>
        <fullName evidence="1">Major capsid protein</fullName>
    </submittedName>
</protein>
<dbReference type="InterPro" id="IPR045404">
    <property type="entry name" value="Gp13-like"/>
</dbReference>
<dbReference type="AlphaFoldDB" id="A0A9D2UUR0"/>
<dbReference type="EMBL" id="DYWX01000142">
    <property type="protein sequence ID" value="HJF29111.1"/>
    <property type="molecule type" value="Genomic_DNA"/>
</dbReference>
<organism evidence="1 2">
    <name type="scientific">Acinetobacter lwoffii</name>
    <dbReference type="NCBI Taxonomy" id="28090"/>
    <lineage>
        <taxon>Bacteria</taxon>
        <taxon>Pseudomonadati</taxon>
        <taxon>Pseudomonadota</taxon>
        <taxon>Gammaproteobacteria</taxon>
        <taxon>Moraxellales</taxon>
        <taxon>Moraxellaceae</taxon>
        <taxon>Acinetobacter</taxon>
    </lineage>
</organism>
<reference evidence="1" key="2">
    <citation type="submission" date="2021-09" db="EMBL/GenBank/DDBJ databases">
        <authorList>
            <person name="Gilroy R."/>
        </authorList>
    </citation>
    <scope>NUCLEOTIDE SEQUENCE</scope>
    <source>
        <strain evidence="1">CHK135-1449</strain>
    </source>
</reference>
<dbReference type="Proteomes" id="UP000787156">
    <property type="component" value="Unassembled WGS sequence"/>
</dbReference>
<accession>A0A9D2UUR0</accession>
<evidence type="ECO:0000313" key="2">
    <source>
        <dbReference type="Proteomes" id="UP000787156"/>
    </source>
</evidence>
<gene>
    <name evidence="1" type="ORF">K8V79_12925</name>
</gene>
<reference evidence="1" key="1">
    <citation type="journal article" date="2021" name="PeerJ">
        <title>Extensive microbial diversity within the chicken gut microbiome revealed by metagenomics and culture.</title>
        <authorList>
            <person name="Gilroy R."/>
            <person name="Ravi A."/>
            <person name="Getino M."/>
            <person name="Pursley I."/>
            <person name="Horton D.L."/>
            <person name="Alikhan N.F."/>
            <person name="Baker D."/>
            <person name="Gharbi K."/>
            <person name="Hall N."/>
            <person name="Watson M."/>
            <person name="Adriaenssens E.M."/>
            <person name="Foster-Nyarko E."/>
            <person name="Jarju S."/>
            <person name="Secka A."/>
            <person name="Antonio M."/>
            <person name="Oren A."/>
            <person name="Chaudhuri R.R."/>
            <person name="La Ragione R."/>
            <person name="Hildebrand F."/>
            <person name="Pallen M.J."/>
        </authorList>
    </citation>
    <scope>NUCLEOTIDE SEQUENCE</scope>
    <source>
        <strain evidence="1">CHK135-1449</strain>
    </source>
</reference>